<evidence type="ECO:0000313" key="3">
    <source>
        <dbReference type="EMBL" id="MXP38217.1"/>
    </source>
</evidence>
<feature type="region of interest" description="Disordered" evidence="1">
    <location>
        <begin position="358"/>
        <end position="407"/>
    </location>
</feature>
<comment type="caution">
    <text evidence="3">The sequence shown here is derived from an EMBL/GenBank/DDBJ whole genome shotgun (WGS) entry which is preliminary data.</text>
</comment>
<dbReference type="Proteomes" id="UP000548685">
    <property type="component" value="Unassembled WGS sequence"/>
</dbReference>
<reference evidence="3 4" key="1">
    <citation type="submission" date="2019-12" db="EMBL/GenBank/DDBJ databases">
        <title>Genomic-based taxomic classification of the family Erythrobacteraceae.</title>
        <authorList>
            <person name="Xu L."/>
        </authorList>
    </citation>
    <scope>NUCLEOTIDE SEQUENCE [LARGE SCALE GENOMIC DNA]</scope>
    <source>
        <strain evidence="3 4">JCM 10282</strain>
    </source>
</reference>
<dbReference type="OrthoDB" id="7443908at2"/>
<dbReference type="RefSeq" id="WP_160760287.1">
    <property type="nucleotide sequence ID" value="NZ_BAAADZ010000002.1"/>
</dbReference>
<feature type="compositionally biased region" description="Basic residues" evidence="1">
    <location>
        <begin position="397"/>
        <end position="407"/>
    </location>
</feature>
<feature type="compositionally biased region" description="Pro residues" evidence="1">
    <location>
        <begin position="366"/>
        <end position="376"/>
    </location>
</feature>
<gene>
    <name evidence="2" type="ORF">FHS52_000067</name>
    <name evidence="3" type="ORF">GRI59_06260</name>
</gene>
<organism evidence="3 4">
    <name type="scientific">Erythrobacter ramosus</name>
    <dbReference type="NCBI Taxonomy" id="35811"/>
    <lineage>
        <taxon>Bacteria</taxon>
        <taxon>Pseudomonadati</taxon>
        <taxon>Pseudomonadota</taxon>
        <taxon>Alphaproteobacteria</taxon>
        <taxon>Sphingomonadales</taxon>
        <taxon>Erythrobacteraceae</taxon>
        <taxon>Erythrobacter/Porphyrobacter group</taxon>
        <taxon>Erythrobacter</taxon>
    </lineage>
</organism>
<proteinExistence type="predicted"/>
<dbReference type="AlphaFoldDB" id="A0A6I4UKU7"/>
<dbReference type="EMBL" id="WTYB01000001">
    <property type="protein sequence ID" value="MXP38217.1"/>
    <property type="molecule type" value="Genomic_DNA"/>
</dbReference>
<sequence length="407" mass="44993">MLYPNRLQAALLFDRRVHDLEAIMRDFVRIEGMRSSVSFHLSENNPGLFYRLFDATDELMVTFEYVDRPANAQVFQPALSSFYTGIVTPDIRERITRCDSHILLEVSHGVMGGVEENPEIAAMFEAIGRERSGASQPQFERRLALLALMTRIAIDHAMPLAVHWTQSDTLLSGELFDRIAAGNDAPGPLHIHPFLFGPTAAPGESARVGIRTFGARHWLGREIIVQPNVLPWAANLETIFAFLRVATMPNGYVIPDGDTFGPEDRSLSYRVLHHNAGANIGYAAPEPADVPFYELVPLKHLEYGFVAAEHVPDANAFDDRAFPVDIMPEGQDERMALANEWFEKRKLAEGIGGRFEVRKAGEGDAPPAPEPSPPTPTRVIAPTPSQPGLPGLTGRGLRSRVFGRKEG</sequence>
<evidence type="ECO:0000256" key="1">
    <source>
        <dbReference type="SAM" id="MobiDB-lite"/>
    </source>
</evidence>
<reference evidence="2 5" key="2">
    <citation type="submission" date="2020-08" db="EMBL/GenBank/DDBJ databases">
        <title>Genomic Encyclopedia of Type Strains, Phase IV (KMG-IV): sequencing the most valuable type-strain genomes for metagenomic binning, comparative biology and taxonomic classification.</title>
        <authorList>
            <person name="Goeker M."/>
        </authorList>
    </citation>
    <scope>NUCLEOTIDE SEQUENCE [LARGE SCALE GENOMIC DNA]</scope>
    <source>
        <strain evidence="2 5">DSM 8510</strain>
    </source>
</reference>
<evidence type="ECO:0000313" key="4">
    <source>
        <dbReference type="Proteomes" id="UP000430021"/>
    </source>
</evidence>
<accession>A0A6I4UKU7</accession>
<name>A0A6I4UKU7_9SPHN</name>
<dbReference type="Proteomes" id="UP000430021">
    <property type="component" value="Unassembled WGS sequence"/>
</dbReference>
<dbReference type="EMBL" id="JACICE010000001">
    <property type="protein sequence ID" value="MBB3774124.1"/>
    <property type="molecule type" value="Genomic_DNA"/>
</dbReference>
<protein>
    <submittedName>
        <fullName evidence="3">Uncharacterized protein</fullName>
    </submittedName>
</protein>
<keyword evidence="5" id="KW-1185">Reference proteome</keyword>
<evidence type="ECO:0000313" key="2">
    <source>
        <dbReference type="EMBL" id="MBB3774124.1"/>
    </source>
</evidence>
<evidence type="ECO:0000313" key="5">
    <source>
        <dbReference type="Proteomes" id="UP000548685"/>
    </source>
</evidence>